<evidence type="ECO:0000259" key="9">
    <source>
        <dbReference type="Pfam" id="PF07715"/>
    </source>
</evidence>
<evidence type="ECO:0000256" key="1">
    <source>
        <dbReference type="ARBA" id="ARBA00004571"/>
    </source>
</evidence>
<dbReference type="EMBL" id="BJYI01000011">
    <property type="protein sequence ID" value="GEN72962.1"/>
    <property type="molecule type" value="Genomic_DNA"/>
</dbReference>
<evidence type="ECO:0000313" key="10">
    <source>
        <dbReference type="EMBL" id="GEN72962.1"/>
    </source>
</evidence>
<comment type="caution">
    <text evidence="10">The sequence shown here is derived from an EMBL/GenBank/DDBJ whole genome shotgun (WGS) entry which is preliminary data.</text>
</comment>
<dbReference type="InterPro" id="IPR039426">
    <property type="entry name" value="TonB-dep_rcpt-like"/>
</dbReference>
<dbReference type="InterPro" id="IPR023996">
    <property type="entry name" value="TonB-dep_OMP_SusC/RagA"/>
</dbReference>
<feature type="domain" description="TonB-dependent receptor plug" evidence="9">
    <location>
        <begin position="66"/>
        <end position="191"/>
    </location>
</feature>
<gene>
    <name evidence="10" type="ORF">CLA01_30340</name>
</gene>
<keyword evidence="4 7" id="KW-0812">Transmembrane</keyword>
<evidence type="ECO:0000256" key="4">
    <source>
        <dbReference type="ARBA" id="ARBA00022692"/>
    </source>
</evidence>
<dbReference type="InterPro" id="IPR023997">
    <property type="entry name" value="TonB-dep_OMP_SusC/RagA_CS"/>
</dbReference>
<dbReference type="InterPro" id="IPR036942">
    <property type="entry name" value="Beta-barrel_TonB_sf"/>
</dbReference>
<dbReference type="NCBIfam" id="TIGR04056">
    <property type="entry name" value="OMP_RagA_SusC"/>
    <property type="match status" value="1"/>
</dbReference>
<dbReference type="PROSITE" id="PS52016">
    <property type="entry name" value="TONB_DEPENDENT_REC_3"/>
    <property type="match status" value="1"/>
</dbReference>
<evidence type="ECO:0000256" key="8">
    <source>
        <dbReference type="SAM" id="SignalP"/>
    </source>
</evidence>
<feature type="chain" id="PRO_5021813522" evidence="8">
    <location>
        <begin position="41"/>
        <end position="1027"/>
    </location>
</feature>
<keyword evidence="2 7" id="KW-0813">Transport</keyword>
<evidence type="ECO:0000256" key="5">
    <source>
        <dbReference type="ARBA" id="ARBA00023136"/>
    </source>
</evidence>
<comment type="similarity">
    <text evidence="7">Belongs to the TonB-dependent receptor family.</text>
</comment>
<keyword evidence="8" id="KW-0732">Signal</keyword>
<dbReference type="SUPFAM" id="SSF56935">
    <property type="entry name" value="Porins"/>
    <property type="match status" value="1"/>
</dbReference>
<keyword evidence="3 7" id="KW-1134">Transmembrane beta strand</keyword>
<reference evidence="10 11" key="1">
    <citation type="submission" date="2019-07" db="EMBL/GenBank/DDBJ databases">
        <title>Whole genome shotgun sequence of Chryseobacterium lathyri NBRC 105250.</title>
        <authorList>
            <person name="Hosoyama A."/>
            <person name="Uohara A."/>
            <person name="Ohji S."/>
            <person name="Ichikawa N."/>
        </authorList>
    </citation>
    <scope>NUCLEOTIDE SEQUENCE [LARGE SCALE GENOMIC DNA]</scope>
    <source>
        <strain evidence="10 11">NBRC 105250</strain>
    </source>
</reference>
<evidence type="ECO:0000256" key="7">
    <source>
        <dbReference type="PROSITE-ProRule" id="PRU01360"/>
    </source>
</evidence>
<dbReference type="PANTHER" id="PTHR30069:SF28">
    <property type="entry name" value="TONB-DEPENDENT RECEPTOR YNCD-RELATED"/>
    <property type="match status" value="1"/>
</dbReference>
<name>A0A511YCP5_9FLAO</name>
<organism evidence="10 11">
    <name type="scientific">Chryseobacterium lathyri</name>
    <dbReference type="NCBI Taxonomy" id="395933"/>
    <lineage>
        <taxon>Bacteria</taxon>
        <taxon>Pseudomonadati</taxon>
        <taxon>Bacteroidota</taxon>
        <taxon>Flavobacteriia</taxon>
        <taxon>Flavobacteriales</taxon>
        <taxon>Weeksellaceae</taxon>
        <taxon>Chryseobacterium group</taxon>
        <taxon>Chryseobacterium</taxon>
    </lineage>
</organism>
<dbReference type="PANTHER" id="PTHR30069">
    <property type="entry name" value="TONB-DEPENDENT OUTER MEMBRANE RECEPTOR"/>
    <property type="match status" value="1"/>
</dbReference>
<comment type="subcellular location">
    <subcellularLocation>
        <location evidence="1 7">Cell outer membrane</location>
        <topology evidence="1 7">Multi-pass membrane protein</topology>
    </subcellularLocation>
</comment>
<accession>A0A511YCP5</accession>
<dbReference type="AlphaFoldDB" id="A0A511YCP5"/>
<sequence>MFLRKFYKFVDDTKLKFDMKKLTTSLLVLVLSSSVAIANAQQKNDTVKTKEIEGVVVTALGIKREKRSLGYATQEVKGEAVNKNPTTNFLNNLSGKVAGLEIKQSTNFGGSINVVTRGYKSLLGDNQALFVVDGVPIMNKNINTANQATGGGGYDYGSSVSDINPNDIETINVLKGAAATALYGSRAQNGAIIITTKRGKKNKEGIGMEFSTSITMSTIDKSTFPEYQTQYGQGYTGRSFSSALYQGSPRVSFGNDASYGSPYDGSMVWQYGAFIPGSPTEGQRTPWQMAKNGPIKFFNTGTNYVNSLSFNGGNDQATYRLSYTNTDASDIMPNSSLIKNNFSGNASYKLTDKLTANLYANYITQKTVGRNTTGYNDNIMTNFRQWWATNTDVKDLQYLYDAYKKNYTWNMRSMTDLTPAFWDNPYFQRYENYQNDSRDRFAGNFSLSYDVTKDINLLVRMGRDGYTMITEDRKAVGSYTGNSFGLNGGVNQPSGYATSQYKFSETNYDFIGTYKKNITDDFNFNVLLGGNVNVQKTYSNQQSTSGGLYIPGIYTIANSNSAPVRPIISDLSKYVYGVFGQISLGYKNTYYLEGTYRRDQSTALPENDAVYWYPSLSASVVFSNLIKANWLNFGKIRAAYAEVGSDTGADQLLNRYFSQPSYGDIPIYAYNTTLRNFELKSQGLKNIEFGIETKMFNNRLGFDVAWFQNKAFDQILPLPVSFANGALAKTQNAGELTTKGFEVSINATPIKTTNFSWDLSLNWSNPWTKVTALAEGIENITMGRAQGGVSINAPLNGDYGSIWTSDYVYDSNGQRIVGENGAYLVTDTPTYNQGSFQADWTAGMNNTLNYKNLSLSFLIDWRKGGKIYSLDQFYGYGTGIYPDSVGFNDLGNPIRNTLANGGGVILPGVMENPNSPGTYIPNTIRLDKSQSSQVLGTDLPGAAYVYDASFIKLREVAITYRFNKEFFNSKFIQGMSVSLIGNNLWIMHKNLPYSDPEAGLSSGNIQGYQSGPMPATRNISFNVKINF</sequence>
<dbReference type="Pfam" id="PF07715">
    <property type="entry name" value="Plug"/>
    <property type="match status" value="1"/>
</dbReference>
<dbReference type="Proteomes" id="UP000321150">
    <property type="component" value="Unassembled WGS sequence"/>
</dbReference>
<evidence type="ECO:0000313" key="11">
    <source>
        <dbReference type="Proteomes" id="UP000321150"/>
    </source>
</evidence>
<keyword evidence="6 7" id="KW-0998">Cell outer membrane</keyword>
<protein>
    <submittedName>
        <fullName evidence="10">SusC/RagA family TonB-linked outer membrane protein</fullName>
    </submittedName>
</protein>
<proteinExistence type="inferred from homology"/>
<evidence type="ECO:0000256" key="6">
    <source>
        <dbReference type="ARBA" id="ARBA00023237"/>
    </source>
</evidence>
<evidence type="ECO:0000256" key="3">
    <source>
        <dbReference type="ARBA" id="ARBA00022452"/>
    </source>
</evidence>
<keyword evidence="5 7" id="KW-0472">Membrane</keyword>
<dbReference type="InterPro" id="IPR037066">
    <property type="entry name" value="Plug_dom_sf"/>
</dbReference>
<dbReference type="NCBIfam" id="TIGR04057">
    <property type="entry name" value="SusC_RagA_signa"/>
    <property type="match status" value="1"/>
</dbReference>
<dbReference type="GO" id="GO:0044718">
    <property type="term" value="P:siderophore transmembrane transport"/>
    <property type="evidence" value="ECO:0007669"/>
    <property type="project" value="TreeGrafter"/>
</dbReference>
<evidence type="ECO:0000256" key="2">
    <source>
        <dbReference type="ARBA" id="ARBA00022448"/>
    </source>
</evidence>
<dbReference type="GO" id="GO:0015344">
    <property type="term" value="F:siderophore uptake transmembrane transporter activity"/>
    <property type="evidence" value="ECO:0007669"/>
    <property type="project" value="TreeGrafter"/>
</dbReference>
<dbReference type="InterPro" id="IPR012910">
    <property type="entry name" value="Plug_dom"/>
</dbReference>
<feature type="signal peptide" evidence="8">
    <location>
        <begin position="1"/>
        <end position="40"/>
    </location>
</feature>
<dbReference type="GO" id="GO:0009279">
    <property type="term" value="C:cell outer membrane"/>
    <property type="evidence" value="ECO:0007669"/>
    <property type="project" value="UniProtKB-SubCell"/>
</dbReference>
<dbReference type="Gene3D" id="2.40.170.20">
    <property type="entry name" value="TonB-dependent receptor, beta-barrel domain"/>
    <property type="match status" value="1"/>
</dbReference>
<dbReference type="Gene3D" id="2.170.130.10">
    <property type="entry name" value="TonB-dependent receptor, plug domain"/>
    <property type="match status" value="1"/>
</dbReference>